<dbReference type="EMBL" id="CP004044">
    <property type="protein sequence ID" value="AGC67510.1"/>
    <property type="molecule type" value="Genomic_DNA"/>
</dbReference>
<dbReference type="PATRIC" id="fig|1121335.3.peg.471"/>
<dbReference type="AlphaFoldDB" id="L7VHJ3"/>
<reference evidence="1 2" key="1">
    <citation type="journal article" date="2013" name="Genome Announc.">
        <title>Complete genome sequence of Clostridium stercorarium subsp. stercorarium strain DSM 8532, a thermophilic degrader of plant cell wall fibers.</title>
        <authorList>
            <person name="Poehlein A."/>
            <person name="Zverlov V.V."/>
            <person name="Daniel R."/>
            <person name="Schwarz W.H."/>
            <person name="Liebl W."/>
        </authorList>
    </citation>
    <scope>NUCLEOTIDE SEQUENCE [LARGE SCALE GENOMIC DNA]</scope>
    <source>
        <strain evidence="2">ATCC 35414 / DSM 8532 / NCIMB 11754</strain>
    </source>
</reference>
<dbReference type="KEGG" id="css:Cst_c04880"/>
<name>L7VHJ3_THES1</name>
<accession>L7VHJ3</accession>
<gene>
    <name evidence="1" type="ordered locus">Cst_c04880</name>
</gene>
<dbReference type="STRING" id="1121335.Cst_c04880"/>
<evidence type="ECO:0000313" key="1">
    <source>
        <dbReference type="EMBL" id="AGC67510.1"/>
    </source>
</evidence>
<dbReference type="Proteomes" id="UP000011220">
    <property type="component" value="Chromosome"/>
</dbReference>
<sequence>MDFNDNVFFINIPQLIKNKQFFNPGVTEKDSCFLHGRKKWGKL</sequence>
<evidence type="ECO:0000313" key="2">
    <source>
        <dbReference type="Proteomes" id="UP000011220"/>
    </source>
</evidence>
<organism evidence="1 2">
    <name type="scientific">Thermoclostridium stercorarium (strain ATCC 35414 / DSM 8532 / NCIMB 11754)</name>
    <name type="common">Clostridium stercorarium</name>
    <dbReference type="NCBI Taxonomy" id="1121335"/>
    <lineage>
        <taxon>Bacteria</taxon>
        <taxon>Bacillati</taxon>
        <taxon>Bacillota</taxon>
        <taxon>Clostridia</taxon>
        <taxon>Eubacteriales</taxon>
        <taxon>Oscillospiraceae</taxon>
        <taxon>Thermoclostridium</taxon>
    </lineage>
</organism>
<keyword evidence="2" id="KW-1185">Reference proteome</keyword>
<protein>
    <submittedName>
        <fullName evidence="1">Uncharacterized protein</fullName>
    </submittedName>
</protein>
<proteinExistence type="predicted"/>